<sequence>MLRNLRIGSFGVAACLTVAMATPVANRPVAIADPSRLAP</sequence>
<name>A0A560HVS0_9BRAD</name>
<dbReference type="AlphaFoldDB" id="A0A560HVS0"/>
<comment type="caution">
    <text evidence="1">The sequence shown here is derived from an EMBL/GenBank/DDBJ whole genome shotgun (WGS) entry which is preliminary data.</text>
</comment>
<dbReference type="EMBL" id="VITW01000010">
    <property type="protein sequence ID" value="TWB69070.1"/>
    <property type="molecule type" value="Genomic_DNA"/>
</dbReference>
<evidence type="ECO:0000313" key="1">
    <source>
        <dbReference type="EMBL" id="TWB69070.1"/>
    </source>
</evidence>
<reference evidence="1 2" key="1">
    <citation type="submission" date="2019-06" db="EMBL/GenBank/DDBJ databases">
        <title>Genomic Encyclopedia of Type Strains, Phase IV (KMG-V): Genome sequencing to study the core and pangenomes of soil and plant-associated prokaryotes.</title>
        <authorList>
            <person name="Whitman W."/>
        </authorList>
    </citation>
    <scope>NUCLEOTIDE SEQUENCE [LARGE SCALE GENOMIC DNA]</scope>
    <source>
        <strain evidence="1 2">BR 10556</strain>
    </source>
</reference>
<evidence type="ECO:0000313" key="2">
    <source>
        <dbReference type="Proteomes" id="UP000315914"/>
    </source>
</evidence>
<organism evidence="1 2">
    <name type="scientific">Bradyrhizobium sacchari</name>
    <dbReference type="NCBI Taxonomy" id="1399419"/>
    <lineage>
        <taxon>Bacteria</taxon>
        <taxon>Pseudomonadati</taxon>
        <taxon>Pseudomonadota</taxon>
        <taxon>Alphaproteobacteria</taxon>
        <taxon>Hyphomicrobiales</taxon>
        <taxon>Nitrobacteraceae</taxon>
        <taxon>Bradyrhizobium</taxon>
    </lineage>
</organism>
<keyword evidence="2" id="KW-1185">Reference proteome</keyword>
<gene>
    <name evidence="1" type="ORF">FBZ95_110192</name>
</gene>
<proteinExistence type="predicted"/>
<dbReference type="Proteomes" id="UP000315914">
    <property type="component" value="Unassembled WGS sequence"/>
</dbReference>
<protein>
    <submittedName>
        <fullName evidence="1">Uncharacterized protein</fullName>
    </submittedName>
</protein>
<accession>A0A560HVS0</accession>